<keyword evidence="1" id="KW-0732">Signal</keyword>
<dbReference type="Proteomes" id="UP000503320">
    <property type="component" value="Chromosome"/>
</dbReference>
<proteinExistence type="predicted"/>
<evidence type="ECO:0000256" key="1">
    <source>
        <dbReference type="SAM" id="SignalP"/>
    </source>
</evidence>
<organism evidence="2 3">
    <name type="scientific">Allofrancisella frigidaquae</name>
    <dbReference type="NCBI Taxonomy" id="1085644"/>
    <lineage>
        <taxon>Bacteria</taxon>
        <taxon>Pseudomonadati</taxon>
        <taxon>Pseudomonadota</taxon>
        <taxon>Gammaproteobacteria</taxon>
        <taxon>Thiotrichales</taxon>
        <taxon>Francisellaceae</taxon>
        <taxon>Allofrancisella</taxon>
    </lineage>
</organism>
<evidence type="ECO:0000313" key="2">
    <source>
        <dbReference type="EMBL" id="QIV94450.1"/>
    </source>
</evidence>
<sequence length="481" mass="54612">MSHGTGVIKMKNLNKLFLICWVCLLGSCSSAYKDAKDDLTKVEFESGNYPKLFFSVREKLAQANLKSAIKSNNHIGNIEQLKNLNSLESGRLLQLNDQYQISIDEYNKALSTVATSKDEAIKQARAILLNKNTYNYYDTDNAYVIPDYAINFLYIYQALNYLKQNDLSSALNSLKQLDDAKFWTLQQDGIAKGMAKLAQKQLKTDAVNMENLGVKNFEALENMTNFSDRVPNSYGNPMGYYLNAILESSISKDYNAALTSLIKAQQYTVGNHYLDQTVQEFYSAIESQTSPFPMGMGRIVVFYEQGLVNTRDSIKAPLNIGNIGVRKFQLPVYNTQYQFFEPKKVIISDNDRELVNTYTETLLDGTLFAIKSLVAEYPKIIMQNTVIEILKYNYDKNFALGGLLGSKLKFDLSKIEPKEADLRSWLLLPNSVDLFEQQIDSGTYTIQINNIRQKISVQQGKTTLLWVVDIGSFKKVFYFIV</sequence>
<reference evidence="2 3" key="1">
    <citation type="submission" date="2019-03" db="EMBL/GenBank/DDBJ databases">
        <title>Complete Genome Sequence of Allofrancisella frigidaquae Strain SYSU 10HL1970 Isolated from Water-Cooling Systems in China.</title>
        <authorList>
            <person name="Ohrman C."/>
            <person name="Uneklint I."/>
            <person name="Sjodin A."/>
        </authorList>
    </citation>
    <scope>NUCLEOTIDE SEQUENCE [LARGE SCALE GENOMIC DNA]</scope>
    <source>
        <strain evidence="2 3">SYSU 10HL1970</strain>
    </source>
</reference>
<evidence type="ECO:0000313" key="3">
    <source>
        <dbReference type="Proteomes" id="UP000503320"/>
    </source>
</evidence>
<dbReference type="EMBL" id="CP038017">
    <property type="protein sequence ID" value="QIV94450.1"/>
    <property type="molecule type" value="Genomic_DNA"/>
</dbReference>
<feature type="signal peptide" evidence="1">
    <location>
        <begin position="1"/>
        <end position="33"/>
    </location>
</feature>
<name>A0A6M3HTU2_9GAMM</name>
<dbReference type="KEGG" id="afri:E3E15_03380"/>
<evidence type="ECO:0008006" key="4">
    <source>
        <dbReference type="Google" id="ProtNLM"/>
    </source>
</evidence>
<keyword evidence="3" id="KW-1185">Reference proteome</keyword>
<accession>A0A6M3HTU2</accession>
<dbReference type="AlphaFoldDB" id="A0A6M3HTU2"/>
<feature type="chain" id="PRO_5027023403" description="Tetratricopeptide repeat protein" evidence="1">
    <location>
        <begin position="34"/>
        <end position="481"/>
    </location>
</feature>
<gene>
    <name evidence="2" type="ORF">E3E15_03380</name>
</gene>
<protein>
    <recommendedName>
        <fullName evidence="4">Tetratricopeptide repeat protein</fullName>
    </recommendedName>
</protein>